<dbReference type="InterPro" id="IPR053924">
    <property type="entry name" value="RecX_HTH_2nd"/>
</dbReference>
<feature type="domain" description="RecX first three-helical" evidence="8">
    <location>
        <begin position="65"/>
        <end position="102"/>
    </location>
</feature>
<evidence type="ECO:0000313" key="10">
    <source>
        <dbReference type="Proteomes" id="UP000322530"/>
    </source>
</evidence>
<feature type="domain" description="RecX third three-helical" evidence="7">
    <location>
        <begin position="155"/>
        <end position="202"/>
    </location>
</feature>
<dbReference type="InterPro" id="IPR053925">
    <property type="entry name" value="RecX_HTH_3rd"/>
</dbReference>
<feature type="domain" description="RecX second three-helical" evidence="6">
    <location>
        <begin position="109"/>
        <end position="148"/>
    </location>
</feature>
<evidence type="ECO:0000259" key="6">
    <source>
        <dbReference type="Pfam" id="PF02631"/>
    </source>
</evidence>
<dbReference type="GO" id="GO:0006282">
    <property type="term" value="P:regulation of DNA repair"/>
    <property type="evidence" value="ECO:0007669"/>
    <property type="project" value="UniProtKB-UniRule"/>
</dbReference>
<comment type="similarity">
    <text evidence="2 5">Belongs to the RecX family.</text>
</comment>
<name>A0A5A5T5U7_9CHLR</name>
<evidence type="ECO:0000256" key="4">
    <source>
        <dbReference type="ARBA" id="ARBA00022490"/>
    </source>
</evidence>
<protein>
    <recommendedName>
        <fullName evidence="3 5">Regulatory protein RecX</fullName>
    </recommendedName>
</protein>
<dbReference type="InterPro" id="IPR036388">
    <property type="entry name" value="WH-like_DNA-bd_sf"/>
</dbReference>
<dbReference type="PANTHER" id="PTHR33602:SF1">
    <property type="entry name" value="REGULATORY PROTEIN RECX FAMILY PROTEIN"/>
    <property type="match status" value="1"/>
</dbReference>
<evidence type="ECO:0000259" key="8">
    <source>
        <dbReference type="Pfam" id="PF21982"/>
    </source>
</evidence>
<evidence type="ECO:0000259" key="7">
    <source>
        <dbReference type="Pfam" id="PF21981"/>
    </source>
</evidence>
<gene>
    <name evidence="5 9" type="primary">recX</name>
    <name evidence="9" type="ORF">KDI_02920</name>
</gene>
<comment type="caution">
    <text evidence="9">The sequence shown here is derived from an EMBL/GenBank/DDBJ whole genome shotgun (WGS) entry which is preliminary data.</text>
</comment>
<dbReference type="Pfam" id="PF21981">
    <property type="entry name" value="RecX_HTH3"/>
    <property type="match status" value="1"/>
</dbReference>
<dbReference type="RefSeq" id="WP_149399598.1">
    <property type="nucleotide sequence ID" value="NZ_BIXY01000002.1"/>
</dbReference>
<evidence type="ECO:0000256" key="3">
    <source>
        <dbReference type="ARBA" id="ARBA00018111"/>
    </source>
</evidence>
<dbReference type="InterPro" id="IPR053926">
    <property type="entry name" value="RecX_HTH_1st"/>
</dbReference>
<evidence type="ECO:0000256" key="5">
    <source>
        <dbReference type="HAMAP-Rule" id="MF_01114"/>
    </source>
</evidence>
<comment type="subcellular location">
    <subcellularLocation>
        <location evidence="1 5">Cytoplasm</location>
    </subcellularLocation>
</comment>
<keyword evidence="10" id="KW-1185">Reference proteome</keyword>
<dbReference type="PANTHER" id="PTHR33602">
    <property type="entry name" value="REGULATORY PROTEIN RECX FAMILY PROTEIN"/>
    <property type="match status" value="1"/>
</dbReference>
<dbReference type="InterPro" id="IPR003783">
    <property type="entry name" value="Regulatory_RecX"/>
</dbReference>
<dbReference type="OrthoDB" id="5421057at2"/>
<dbReference type="Gene3D" id="1.10.10.10">
    <property type="entry name" value="Winged helix-like DNA-binding domain superfamily/Winged helix DNA-binding domain"/>
    <property type="match status" value="3"/>
</dbReference>
<reference evidence="9 10" key="1">
    <citation type="submission" date="2019-01" db="EMBL/GenBank/DDBJ databases">
        <title>Draft genome sequence of Dictyobacter sp. Uno17.</title>
        <authorList>
            <person name="Wang C.M."/>
            <person name="Zheng Y."/>
            <person name="Sakai Y."/>
            <person name="Abe K."/>
            <person name="Yokota A."/>
            <person name="Yabe S."/>
        </authorList>
    </citation>
    <scope>NUCLEOTIDE SEQUENCE [LARGE SCALE GENOMIC DNA]</scope>
    <source>
        <strain evidence="9 10">Uno17</strain>
    </source>
</reference>
<evidence type="ECO:0000313" key="9">
    <source>
        <dbReference type="EMBL" id="GCF06728.1"/>
    </source>
</evidence>
<keyword evidence="4 5" id="KW-0963">Cytoplasm</keyword>
<organism evidence="9 10">
    <name type="scientific">Dictyobacter arantiisoli</name>
    <dbReference type="NCBI Taxonomy" id="2014874"/>
    <lineage>
        <taxon>Bacteria</taxon>
        <taxon>Bacillati</taxon>
        <taxon>Chloroflexota</taxon>
        <taxon>Ktedonobacteria</taxon>
        <taxon>Ktedonobacterales</taxon>
        <taxon>Dictyobacteraceae</taxon>
        <taxon>Dictyobacter</taxon>
    </lineage>
</organism>
<dbReference type="Pfam" id="PF21982">
    <property type="entry name" value="RecX_HTH1"/>
    <property type="match status" value="1"/>
</dbReference>
<evidence type="ECO:0000256" key="1">
    <source>
        <dbReference type="ARBA" id="ARBA00004496"/>
    </source>
</evidence>
<dbReference type="Proteomes" id="UP000322530">
    <property type="component" value="Unassembled WGS sequence"/>
</dbReference>
<dbReference type="HAMAP" id="MF_01114">
    <property type="entry name" value="RecX"/>
    <property type="match status" value="1"/>
</dbReference>
<dbReference type="GO" id="GO:0005737">
    <property type="term" value="C:cytoplasm"/>
    <property type="evidence" value="ECO:0007669"/>
    <property type="project" value="UniProtKB-SubCell"/>
</dbReference>
<sequence length="219" mass="25303">MSMRITALQSQVNDPDRISVFVNDRFLLGMSTLIVLQMGLRINQEVTPALLQEMEQAEALQKAVDRTLNYLASRPHSREEVRRYLRQKQTPPELIDPVLERLDRLNLLNDESFASFWIESRGRFHPKGAQALKSELKMKGVDSEVIDEMVTGEQDEELALEAGRKKALSLFRQPDLDFNTFRGRLGPFLQRRGFSYSVTKHAVQTLWQEHTDEPAEEDF</sequence>
<comment type="function">
    <text evidence="5">Modulates RecA activity.</text>
</comment>
<evidence type="ECO:0000256" key="2">
    <source>
        <dbReference type="ARBA" id="ARBA00009695"/>
    </source>
</evidence>
<accession>A0A5A5T5U7</accession>
<dbReference type="AlphaFoldDB" id="A0A5A5T5U7"/>
<proteinExistence type="inferred from homology"/>
<dbReference type="Pfam" id="PF02631">
    <property type="entry name" value="RecX_HTH2"/>
    <property type="match status" value="1"/>
</dbReference>
<dbReference type="EMBL" id="BIXY01000002">
    <property type="protein sequence ID" value="GCF06728.1"/>
    <property type="molecule type" value="Genomic_DNA"/>
</dbReference>